<comment type="caution">
    <text evidence="1">The sequence shown here is derived from an EMBL/GenBank/DDBJ whole genome shotgun (WGS) entry which is preliminary data.</text>
</comment>
<proteinExistence type="predicted"/>
<dbReference type="Proteomes" id="UP001175226">
    <property type="component" value="Unassembled WGS sequence"/>
</dbReference>
<organism evidence="1 2">
    <name type="scientific">Armillaria borealis</name>
    <dbReference type="NCBI Taxonomy" id="47425"/>
    <lineage>
        <taxon>Eukaryota</taxon>
        <taxon>Fungi</taxon>
        <taxon>Dikarya</taxon>
        <taxon>Basidiomycota</taxon>
        <taxon>Agaricomycotina</taxon>
        <taxon>Agaricomycetes</taxon>
        <taxon>Agaricomycetidae</taxon>
        <taxon>Agaricales</taxon>
        <taxon>Marasmiineae</taxon>
        <taxon>Physalacriaceae</taxon>
        <taxon>Armillaria</taxon>
    </lineage>
</organism>
<dbReference type="EMBL" id="JAUEPT010000003">
    <property type="protein sequence ID" value="KAK0453753.1"/>
    <property type="molecule type" value="Genomic_DNA"/>
</dbReference>
<keyword evidence="2" id="KW-1185">Reference proteome</keyword>
<evidence type="ECO:0000313" key="2">
    <source>
        <dbReference type="Proteomes" id="UP001175226"/>
    </source>
</evidence>
<accession>A0AA39N185</accession>
<sequence length="364" mass="41228">MKSGKEQEAWKFYEALVPDMTKVVETNSDLRPLFKSFFENAVCEILDQRKDVSESMALALLQVSHEFLTLFLTRERFVILAKESIRPVKSLARCLHGRVLPTLSDAAAQDAISAIVALCIDQVVRDHREPKRSYYYSLSRPSVIDLLDFAYDVGVGDSLTDVLNKLIVKDDKDDEYIMDQLVPLVTGLPPRMETWKTYIAAPQFSAFCTETLKLFAQKLMPEKPAEQIPAQLLSFGCGRYCTDCTLMKEFFTASTPFHSVTAIAAVRTHAENQLTAVSASTYSVKWETSKYRRPYTLRIQKPESKVVHGKYKQRQNQGLQMLAALGNLTVQRQILGADFDSVYEVITEKSRKHIQPHSQICPGE</sequence>
<gene>
    <name evidence="1" type="ORF">EV421DRAFT_707414</name>
</gene>
<reference evidence="1" key="1">
    <citation type="submission" date="2023-06" db="EMBL/GenBank/DDBJ databases">
        <authorList>
            <consortium name="Lawrence Berkeley National Laboratory"/>
            <person name="Ahrendt S."/>
            <person name="Sahu N."/>
            <person name="Indic B."/>
            <person name="Wong-Bajracharya J."/>
            <person name="Merenyi Z."/>
            <person name="Ke H.-M."/>
            <person name="Monk M."/>
            <person name="Kocsube S."/>
            <person name="Drula E."/>
            <person name="Lipzen A."/>
            <person name="Balint B."/>
            <person name="Henrissat B."/>
            <person name="Andreopoulos B."/>
            <person name="Martin F.M."/>
            <person name="Harder C.B."/>
            <person name="Rigling D."/>
            <person name="Ford K.L."/>
            <person name="Foster G.D."/>
            <person name="Pangilinan J."/>
            <person name="Papanicolaou A."/>
            <person name="Barry K."/>
            <person name="LaButti K."/>
            <person name="Viragh M."/>
            <person name="Koriabine M."/>
            <person name="Yan M."/>
            <person name="Riley R."/>
            <person name="Champramary S."/>
            <person name="Plett K.L."/>
            <person name="Tsai I.J."/>
            <person name="Slot J."/>
            <person name="Sipos G."/>
            <person name="Plett J."/>
            <person name="Nagy L.G."/>
            <person name="Grigoriev I.V."/>
        </authorList>
    </citation>
    <scope>NUCLEOTIDE SEQUENCE</scope>
    <source>
        <strain evidence="1">FPL87.14</strain>
    </source>
</reference>
<evidence type="ECO:0000313" key="1">
    <source>
        <dbReference type="EMBL" id="KAK0453753.1"/>
    </source>
</evidence>
<dbReference type="AlphaFoldDB" id="A0AA39N185"/>
<name>A0AA39N185_9AGAR</name>
<protein>
    <submittedName>
        <fullName evidence="1">Uncharacterized protein</fullName>
    </submittedName>
</protein>